<gene>
    <name evidence="2" type="ORF">B4067_2356</name>
</gene>
<protein>
    <recommendedName>
        <fullName evidence="1">YopX protein domain-containing protein</fullName>
    </recommendedName>
</protein>
<feature type="domain" description="YopX protein" evidence="1">
    <location>
        <begin position="16"/>
        <end position="107"/>
    </location>
</feature>
<dbReference type="EMBL" id="JSXS01000120">
    <property type="protein sequence ID" value="KIL30463.1"/>
    <property type="molecule type" value="Genomic_DNA"/>
</dbReference>
<dbReference type="Pfam" id="PF09643">
    <property type="entry name" value="YopX"/>
    <property type="match status" value="1"/>
</dbReference>
<evidence type="ECO:0000313" key="2">
    <source>
        <dbReference type="EMBL" id="KIL30463.1"/>
    </source>
</evidence>
<dbReference type="NCBIfam" id="TIGR01671">
    <property type="entry name" value="phage_TIGR01671"/>
    <property type="match status" value="1"/>
</dbReference>
<organism evidence="2 3">
    <name type="scientific">Bacillus subtilis subsp. subtilis</name>
    <dbReference type="NCBI Taxonomy" id="135461"/>
    <lineage>
        <taxon>Bacteria</taxon>
        <taxon>Bacillati</taxon>
        <taxon>Bacillota</taxon>
        <taxon>Bacilli</taxon>
        <taxon>Bacillales</taxon>
        <taxon>Bacillaceae</taxon>
        <taxon>Bacillus</taxon>
    </lineage>
</organism>
<dbReference type="SUPFAM" id="SSF159006">
    <property type="entry name" value="YopX-like"/>
    <property type="match status" value="1"/>
</dbReference>
<name>A0ABD3ZSJ6_BACIU</name>
<dbReference type="InterPro" id="IPR023385">
    <property type="entry name" value="YopX-like_C"/>
</dbReference>
<dbReference type="Proteomes" id="UP000031970">
    <property type="component" value="Unassembled WGS sequence"/>
</dbReference>
<dbReference type="AlphaFoldDB" id="A0ABD3ZSJ6"/>
<proteinExistence type="predicted"/>
<dbReference type="Gene3D" id="2.30.30.290">
    <property type="entry name" value="YopX-like domains"/>
    <property type="match status" value="1"/>
</dbReference>
<dbReference type="InterPro" id="IPR019096">
    <property type="entry name" value="YopX_protein"/>
</dbReference>
<comment type="caution">
    <text evidence="2">The sequence shown here is derived from an EMBL/GenBank/DDBJ whole genome shotgun (WGS) entry which is preliminary data.</text>
</comment>
<accession>A0ABD3ZSJ6</accession>
<reference evidence="2 3" key="1">
    <citation type="submission" date="2014-11" db="EMBL/GenBank/DDBJ databases">
        <title>Draft Genome Sequences of Nine Bacillus subtilis Strains that Form Spores with High Heat-Resistance.</title>
        <authorList>
            <person name="Krawcyk A.O."/>
            <person name="Berendsen E.M."/>
            <person name="de Jong A."/>
            <person name="Holsappel S."/>
            <person name="Eijlander R.T."/>
            <person name="Wells-Bennik M."/>
            <person name="Kuipers O.P."/>
        </authorList>
    </citation>
    <scope>NUCLEOTIDE SEQUENCE [LARGE SCALE GENOMIC DNA]</scope>
    <source>
        <strain evidence="2 3">B4067</strain>
    </source>
</reference>
<evidence type="ECO:0000313" key="3">
    <source>
        <dbReference type="Proteomes" id="UP000031970"/>
    </source>
</evidence>
<sequence length="113" mass="12957">MLTPQFNGDINEIFAEKNGIYMQYTGFKDKNGREIYEGDILQISNKENKDYHMEVLWTGQGFGYTIIRNETKRSGYIVGHHSERGLNFYNGASEVIGNIYEDPELLEASHASK</sequence>
<dbReference type="InterPro" id="IPR010024">
    <property type="entry name" value="CHP16711"/>
</dbReference>
<evidence type="ECO:0000259" key="1">
    <source>
        <dbReference type="Pfam" id="PF09643"/>
    </source>
</evidence>